<feature type="transmembrane region" description="Helical" evidence="2">
    <location>
        <begin position="90"/>
        <end position="109"/>
    </location>
</feature>
<feature type="compositionally biased region" description="Basic and acidic residues" evidence="1">
    <location>
        <begin position="746"/>
        <end position="756"/>
    </location>
</feature>
<keyword evidence="4" id="KW-1185">Reference proteome</keyword>
<dbReference type="EMBL" id="JAQQWP010000012">
    <property type="protein sequence ID" value="KAK8092792.1"/>
    <property type="molecule type" value="Genomic_DNA"/>
</dbReference>
<dbReference type="PANTHER" id="PTHR35394:SF5">
    <property type="entry name" value="DUF3176 DOMAIN-CONTAINING PROTEIN"/>
    <property type="match status" value="1"/>
</dbReference>
<keyword evidence="2" id="KW-0812">Transmembrane</keyword>
<accession>A0AAW0QIH8</accession>
<dbReference type="PANTHER" id="PTHR35394">
    <property type="entry name" value="DUF3176 DOMAIN-CONTAINING PROTEIN"/>
    <property type="match status" value="1"/>
</dbReference>
<evidence type="ECO:0000313" key="3">
    <source>
        <dbReference type="EMBL" id="KAK8092792.1"/>
    </source>
</evidence>
<dbReference type="Proteomes" id="UP001392437">
    <property type="component" value="Unassembled WGS sequence"/>
</dbReference>
<gene>
    <name evidence="3" type="ORF">PG999_014379</name>
</gene>
<evidence type="ECO:0000256" key="1">
    <source>
        <dbReference type="SAM" id="MobiDB-lite"/>
    </source>
</evidence>
<dbReference type="Pfam" id="PF11374">
    <property type="entry name" value="DUF3176"/>
    <property type="match status" value="1"/>
</dbReference>
<evidence type="ECO:0000313" key="4">
    <source>
        <dbReference type="Proteomes" id="UP001392437"/>
    </source>
</evidence>
<feature type="region of interest" description="Disordered" evidence="1">
    <location>
        <begin position="54"/>
        <end position="75"/>
    </location>
</feature>
<reference evidence="3 4" key="1">
    <citation type="submission" date="2023-01" db="EMBL/GenBank/DDBJ databases">
        <title>Analysis of 21 Apiospora genomes using comparative genomics revels a genus with tremendous synthesis potential of carbohydrate active enzymes and secondary metabolites.</title>
        <authorList>
            <person name="Sorensen T."/>
        </authorList>
    </citation>
    <scope>NUCLEOTIDE SEQUENCE [LARGE SCALE GENOMIC DNA]</scope>
    <source>
        <strain evidence="3 4">CBS 117206</strain>
    </source>
</reference>
<feature type="region of interest" description="Disordered" evidence="1">
    <location>
        <begin position="666"/>
        <end position="714"/>
    </location>
</feature>
<organism evidence="3 4">
    <name type="scientific">Apiospora kogelbergensis</name>
    <dbReference type="NCBI Taxonomy" id="1337665"/>
    <lineage>
        <taxon>Eukaryota</taxon>
        <taxon>Fungi</taxon>
        <taxon>Dikarya</taxon>
        <taxon>Ascomycota</taxon>
        <taxon>Pezizomycotina</taxon>
        <taxon>Sordariomycetes</taxon>
        <taxon>Xylariomycetidae</taxon>
        <taxon>Amphisphaeriales</taxon>
        <taxon>Apiosporaceae</taxon>
        <taxon>Apiospora</taxon>
    </lineage>
</organism>
<feature type="transmembrane region" description="Helical" evidence="2">
    <location>
        <begin position="186"/>
        <end position="211"/>
    </location>
</feature>
<keyword evidence="2" id="KW-0472">Membrane</keyword>
<dbReference type="InterPro" id="IPR021514">
    <property type="entry name" value="DUF3176"/>
</dbReference>
<comment type="caution">
    <text evidence="3">The sequence shown here is derived from an EMBL/GenBank/DDBJ whole genome shotgun (WGS) entry which is preliminary data.</text>
</comment>
<dbReference type="AlphaFoldDB" id="A0AAW0QIH8"/>
<evidence type="ECO:0000256" key="2">
    <source>
        <dbReference type="SAM" id="Phobius"/>
    </source>
</evidence>
<feature type="transmembrane region" description="Helical" evidence="2">
    <location>
        <begin position="129"/>
        <end position="150"/>
    </location>
</feature>
<keyword evidence="2" id="KW-1133">Transmembrane helix</keyword>
<protein>
    <submittedName>
        <fullName evidence="3">Short-chain dehydrogenase</fullName>
    </submittedName>
</protein>
<feature type="region of interest" description="Disordered" evidence="1">
    <location>
        <begin position="732"/>
        <end position="763"/>
    </location>
</feature>
<name>A0AAW0QIH8_9PEZI</name>
<feature type="region of interest" description="Disordered" evidence="1">
    <location>
        <begin position="595"/>
        <end position="619"/>
    </location>
</feature>
<sequence>MAYNAVNAKLSPNSGLGPAVFDQVSLDSDTTRAGAPRPVSRLSNIEVADVLQSLPGPPKENHYAPVRDGQDPSPPTSERLQYRIFTHWKWEILALLVSIGIVVAMYVLLVEFNDRLVADWRFPINLTTLLALLATVLRAALFVPLTSILAQAKWGWFGDRPRPLQDLQRIENGSRSMLGAVRLVPLAARVGVPTLVAAALSVVSLGIGPFVQQAVGTQTCVRPVSDGPGGEVQAAVPYTHYVSSPGYVSPRQAGNQSSILSMVYSSLAGAVPDPGSEVRFQCTTGNCTFDNGSPPASDGNGPRGGSSIFSTMALCHKCLDVADLLTFEQEMKITTLANLPNNMSLEIGGPASLGLGYGADKLVSKTGNLGWLEGKMDAETRHMAAMALANVTMLTVSSPQLDQMELSVPQRESLAVASTCILYACIRSYSVAVTNGKLREDQLSTTPATSVPTKPGRFAPTGDAVVVKTPCWVGNKTYELSKDNIWTCSRDSNNDRKQKKRTRERCDVDEAEVQQQCYYRQDVLHVVGMMSALDYNFNLDCYTRNGAINCIESRADNNGKGSWAEALYNSNATSARVEQQFASFANSISNRYRMSFGASEPPRRSSSNGEKLPPPAGNATFGQVRGTALQTTACNVVHLVWLTFPAVIAGITAVILLHRFKTWDEGSDGASEADYRGDVGGGGDESGPMQHPYRNGNSPPAASSDADDARLLEAQEMTRVAKKLQVRFEWPHAGDSESGGFASVLRQRENRSRNVEVDSLMQQ</sequence>
<proteinExistence type="predicted"/>